<evidence type="ECO:0000313" key="2">
    <source>
        <dbReference type="Proteomes" id="UP000009311"/>
    </source>
</evidence>
<dbReference type="RefSeq" id="WP_009558956.1">
    <property type="nucleotide sequence ID" value="NZ_AYZN01000018.1"/>
</dbReference>
<evidence type="ECO:0000313" key="1">
    <source>
        <dbReference type="EMBL" id="CCI84408.1"/>
    </source>
</evidence>
<protein>
    <recommendedName>
        <fullName evidence="3">CopG family transcriptional regulator</fullName>
    </recommendedName>
</protein>
<keyword evidence="2" id="KW-1185">Reference proteome</keyword>
<evidence type="ECO:0008006" key="3">
    <source>
        <dbReference type="Google" id="ProtNLM"/>
    </source>
</evidence>
<dbReference type="EMBL" id="CAKD01000001">
    <property type="protein sequence ID" value="CCI84408.1"/>
    <property type="molecule type" value="Genomic_DNA"/>
</dbReference>
<sequence>MPKKKFELDTNIEQALNKYLENSRLDFDQVVNQALKEYLLKQLGCKDCRKLFNKPGKDADLSKYADEFLRNSINDNY</sequence>
<comment type="caution">
    <text evidence="1">The sequence shown here is derived from an EMBL/GenBank/DDBJ whole genome shotgun (WGS) entry which is preliminary data.</text>
</comment>
<dbReference type="STRING" id="1423790.BN53_09360"/>
<dbReference type="OrthoDB" id="2311390at2"/>
<dbReference type="AlphaFoldDB" id="I7LCY7"/>
<gene>
    <name evidence="1" type="ORF">BN53_09360</name>
</gene>
<dbReference type="Proteomes" id="UP000009311">
    <property type="component" value="Unassembled WGS sequence"/>
</dbReference>
<dbReference type="PATRIC" id="fig|1423790.3.peg.873"/>
<proteinExistence type="predicted"/>
<reference evidence="1 2" key="1">
    <citation type="submission" date="2012-06" db="EMBL/GenBank/DDBJ databases">
        <title>Draft Genome Sequence of Lactobacillus pasteurii CRBIP 24.76T.</title>
        <authorList>
            <person name="Cousin S."/>
            <person name="Bouchier C."/>
            <person name="Loux V."/>
            <person name="Ma L."/>
            <person name="Creno S."/>
            <person name="Bizet C."/>
            <person name="Clermont D."/>
        </authorList>
    </citation>
    <scope>NUCLEOTIDE SEQUENCE [LARGE SCALE GENOMIC DNA]</scope>
    <source>
        <strain evidence="2">CRBIP 24.76T</strain>
    </source>
</reference>
<accession>I7LCY7</accession>
<name>I7LCY7_9LACO</name>
<organism evidence="1 2">
    <name type="scientific">Lactobacillus pasteurii DSM 23907 = CRBIP 24.76</name>
    <dbReference type="NCBI Taxonomy" id="1423790"/>
    <lineage>
        <taxon>Bacteria</taxon>
        <taxon>Bacillati</taxon>
        <taxon>Bacillota</taxon>
        <taxon>Bacilli</taxon>
        <taxon>Lactobacillales</taxon>
        <taxon>Lactobacillaceae</taxon>
        <taxon>Lactobacillus</taxon>
    </lineage>
</organism>